<organism evidence="6 7">
    <name type="scientific">Microbacterium murale</name>
    <dbReference type="NCBI Taxonomy" id="1081040"/>
    <lineage>
        <taxon>Bacteria</taxon>
        <taxon>Bacillati</taxon>
        <taxon>Actinomycetota</taxon>
        <taxon>Actinomycetes</taxon>
        <taxon>Micrococcales</taxon>
        <taxon>Microbacteriaceae</taxon>
        <taxon>Microbacterium</taxon>
    </lineage>
</organism>
<dbReference type="InterPro" id="IPR015168">
    <property type="entry name" value="SsuA/THI5"/>
</dbReference>
<feature type="signal peptide" evidence="4">
    <location>
        <begin position="1"/>
        <end position="37"/>
    </location>
</feature>
<evidence type="ECO:0000313" key="6">
    <source>
        <dbReference type="EMBL" id="MDQ0644239.1"/>
    </source>
</evidence>
<sequence>MPIAAQKHSPWSSRSRLRAAAAVLIAASLALTGCAGADSAPATEGGEAPAQLDKIVVVSFLPLQSFTFTPEMYAYSAGIFEEHGLDVQLQPVQGTSAAIQTLLGGATPITRVSTVDVLPGMESGQPIVGVGTMAYRSNLRVISTKENPIESAEDMEGKVIGLGSVGGTSEKMLNFALDDADVPRDSVTRQAVPVTAATYELVKQGQLDGYVVSLDTSIGIVEQNEDAVSSPAGLVDAPERQVWITTKSNLEDPGQVEDIERFLAAIKEATQELIDDRENDFANVLATLRDSGDWDFAALKDDAIAVQALETYTTETWIDSTGTVGLLENDDDYWTDIYDAYVDGGLLEGGGDPSAWITSDLLPAN</sequence>
<evidence type="ECO:0000313" key="7">
    <source>
        <dbReference type="Proteomes" id="UP001239085"/>
    </source>
</evidence>
<keyword evidence="3 4" id="KW-0732">Signal</keyword>
<evidence type="ECO:0000256" key="3">
    <source>
        <dbReference type="ARBA" id="ARBA00022729"/>
    </source>
</evidence>
<accession>A0ABU0PA78</accession>
<dbReference type="Gene3D" id="3.40.190.10">
    <property type="entry name" value="Periplasmic binding protein-like II"/>
    <property type="match status" value="2"/>
</dbReference>
<protein>
    <submittedName>
        <fullName evidence="6">NitT/TauT family transport system substrate-binding protein</fullName>
    </submittedName>
</protein>
<dbReference type="PANTHER" id="PTHR30024">
    <property type="entry name" value="ALIPHATIC SULFONATES-BINDING PROTEIN-RELATED"/>
    <property type="match status" value="1"/>
</dbReference>
<dbReference type="Proteomes" id="UP001239085">
    <property type="component" value="Unassembled WGS sequence"/>
</dbReference>
<dbReference type="Pfam" id="PF09084">
    <property type="entry name" value="NMT1"/>
    <property type="match status" value="1"/>
</dbReference>
<comment type="similarity">
    <text evidence="2">Belongs to the bacterial solute-binding protein SsuA/TauA family.</text>
</comment>
<name>A0ABU0PA78_9MICO</name>
<gene>
    <name evidence="6" type="ORF">QFZ46_002399</name>
</gene>
<dbReference type="EMBL" id="JAUSXK010000001">
    <property type="protein sequence ID" value="MDQ0644239.1"/>
    <property type="molecule type" value="Genomic_DNA"/>
</dbReference>
<keyword evidence="7" id="KW-1185">Reference proteome</keyword>
<dbReference type="RefSeq" id="WP_307361766.1">
    <property type="nucleotide sequence ID" value="NZ_JAUSXK010000001.1"/>
</dbReference>
<evidence type="ECO:0000256" key="2">
    <source>
        <dbReference type="ARBA" id="ARBA00010742"/>
    </source>
</evidence>
<proteinExistence type="inferred from homology"/>
<dbReference type="PROSITE" id="PS51257">
    <property type="entry name" value="PROKAR_LIPOPROTEIN"/>
    <property type="match status" value="1"/>
</dbReference>
<evidence type="ECO:0000256" key="4">
    <source>
        <dbReference type="SAM" id="SignalP"/>
    </source>
</evidence>
<feature type="chain" id="PRO_5047493480" evidence="4">
    <location>
        <begin position="38"/>
        <end position="365"/>
    </location>
</feature>
<evidence type="ECO:0000259" key="5">
    <source>
        <dbReference type="Pfam" id="PF09084"/>
    </source>
</evidence>
<comment type="caution">
    <text evidence="6">The sequence shown here is derived from an EMBL/GenBank/DDBJ whole genome shotgun (WGS) entry which is preliminary data.</text>
</comment>
<dbReference type="SUPFAM" id="SSF53850">
    <property type="entry name" value="Periplasmic binding protein-like II"/>
    <property type="match status" value="1"/>
</dbReference>
<feature type="domain" description="SsuA/THI5-like" evidence="5">
    <location>
        <begin position="67"/>
        <end position="276"/>
    </location>
</feature>
<evidence type="ECO:0000256" key="1">
    <source>
        <dbReference type="ARBA" id="ARBA00004418"/>
    </source>
</evidence>
<reference evidence="6 7" key="1">
    <citation type="submission" date="2023-07" db="EMBL/GenBank/DDBJ databases">
        <title>Comparative genomics of wheat-associated soil bacteria to identify genetic determinants of phenazine resistance.</title>
        <authorList>
            <person name="Mouncey N."/>
        </authorList>
    </citation>
    <scope>NUCLEOTIDE SEQUENCE [LARGE SCALE GENOMIC DNA]</scope>
    <source>
        <strain evidence="6 7">W2I7</strain>
    </source>
</reference>
<dbReference type="PANTHER" id="PTHR30024:SF47">
    <property type="entry name" value="TAURINE-BINDING PERIPLASMIC PROTEIN"/>
    <property type="match status" value="1"/>
</dbReference>
<comment type="subcellular location">
    <subcellularLocation>
        <location evidence="1">Periplasm</location>
    </subcellularLocation>
</comment>